<sequence length="397" mass="44949">MTYSNPTHLYYPYPTTIPTFSPFYSSTVPSTYPTTIPNPTPTPTPNPSFPSYPHHLHDPSYHPPPSFTHPPYSSYPNSTASPSPNHYTSYTTSSTSDYGYSTHYNYPQHQPPHSYSQPASPNAEIVQRSCTEILEFIEEFRKEMKESFQDIQESFQEVSESLKSRAKNIQNVFSTLRRDLQEKIEKEKVEEHTAATPKKFVEGGDLQIIQEHQEKEEEPEISPNPKPSAPPMFPSTLLSPLKPLNLFIVHSAHSPPTLQLLLKELDRVPAPSLSTEPPPKPLDRCLITAILTFKVARDLNSTLPPLPPKPPDKTPTPMSTPKPPDKVLPLFMMPSPMPLLNHPLPRPPPKPNYHGSHSKLQPPSRWVRVALSLSITMNFVQFQRRNNCLQLLQIGHR</sequence>
<protein>
    <submittedName>
        <fullName evidence="1">Uncharacterized protein</fullName>
    </submittedName>
</protein>
<dbReference type="EMBL" id="CASHSV030000109">
    <property type="protein sequence ID" value="CAJ2650823.1"/>
    <property type="molecule type" value="Genomic_DNA"/>
</dbReference>
<accession>A0ACB0K4Z1</accession>
<evidence type="ECO:0000313" key="1">
    <source>
        <dbReference type="EMBL" id="CAJ2650823.1"/>
    </source>
</evidence>
<organism evidence="1 2">
    <name type="scientific">Trifolium pratense</name>
    <name type="common">Red clover</name>
    <dbReference type="NCBI Taxonomy" id="57577"/>
    <lineage>
        <taxon>Eukaryota</taxon>
        <taxon>Viridiplantae</taxon>
        <taxon>Streptophyta</taxon>
        <taxon>Embryophyta</taxon>
        <taxon>Tracheophyta</taxon>
        <taxon>Spermatophyta</taxon>
        <taxon>Magnoliopsida</taxon>
        <taxon>eudicotyledons</taxon>
        <taxon>Gunneridae</taxon>
        <taxon>Pentapetalae</taxon>
        <taxon>rosids</taxon>
        <taxon>fabids</taxon>
        <taxon>Fabales</taxon>
        <taxon>Fabaceae</taxon>
        <taxon>Papilionoideae</taxon>
        <taxon>50 kb inversion clade</taxon>
        <taxon>NPAAA clade</taxon>
        <taxon>Hologalegina</taxon>
        <taxon>IRL clade</taxon>
        <taxon>Trifolieae</taxon>
        <taxon>Trifolium</taxon>
    </lineage>
</organism>
<reference evidence="1" key="1">
    <citation type="submission" date="2023-10" db="EMBL/GenBank/DDBJ databases">
        <authorList>
            <person name="Rodriguez Cubillos JULIANA M."/>
            <person name="De Vega J."/>
        </authorList>
    </citation>
    <scope>NUCLEOTIDE SEQUENCE</scope>
</reference>
<gene>
    <name evidence="1" type="ORF">MILVUS5_LOCUS18570</name>
</gene>
<evidence type="ECO:0000313" key="2">
    <source>
        <dbReference type="Proteomes" id="UP001177021"/>
    </source>
</evidence>
<comment type="caution">
    <text evidence="1">The sequence shown here is derived from an EMBL/GenBank/DDBJ whole genome shotgun (WGS) entry which is preliminary data.</text>
</comment>
<keyword evidence="2" id="KW-1185">Reference proteome</keyword>
<proteinExistence type="predicted"/>
<dbReference type="Proteomes" id="UP001177021">
    <property type="component" value="Unassembled WGS sequence"/>
</dbReference>
<name>A0ACB0K4Z1_TRIPR</name>